<dbReference type="Gene3D" id="1.10.150.690">
    <property type="entry name" value="DUF2063"/>
    <property type="match status" value="1"/>
</dbReference>
<evidence type="ECO:0000259" key="1">
    <source>
        <dbReference type="Pfam" id="PF09836"/>
    </source>
</evidence>
<evidence type="ECO:0000313" key="3">
    <source>
        <dbReference type="Proteomes" id="UP000003250"/>
    </source>
</evidence>
<dbReference type="EMBL" id="AHAM01000103">
    <property type="protein sequence ID" value="EHK56749.1"/>
    <property type="molecule type" value="Genomic_DNA"/>
</dbReference>
<dbReference type="AlphaFoldDB" id="H0HR93"/>
<evidence type="ECO:0000313" key="2">
    <source>
        <dbReference type="EMBL" id="EHK56749.1"/>
    </source>
</evidence>
<name>H0HR93_9HYPH</name>
<dbReference type="Proteomes" id="UP000003250">
    <property type="component" value="Unassembled WGS sequence"/>
</dbReference>
<accession>H0HR93</accession>
<gene>
    <name evidence="2" type="ORF">MAXJ12_13391</name>
</gene>
<dbReference type="OrthoDB" id="4146344at2"/>
<dbReference type="PATRIC" id="fig|1107882.3.peg.2613"/>
<feature type="domain" description="Putative DNA-binding" evidence="1">
    <location>
        <begin position="20"/>
        <end position="108"/>
    </location>
</feature>
<keyword evidence="3" id="KW-1185">Reference proteome</keyword>
<proteinExistence type="predicted"/>
<dbReference type="RefSeq" id="WP_008836303.1">
    <property type="nucleotide sequence ID" value="NZ_AHAM01000103.1"/>
</dbReference>
<reference evidence="2 3" key="1">
    <citation type="journal article" date="2012" name="J. Bacteriol.">
        <title>Draft Genome Sequence of Mesorhizobium alhagi CCNWXJ12-2T, a Novel Salt-Resistant Species Isolated from the Desert of Northwestern China.</title>
        <authorList>
            <person name="Zhou M."/>
            <person name="Chen W."/>
            <person name="Chen H."/>
            <person name="Wei G."/>
        </authorList>
    </citation>
    <scope>NUCLEOTIDE SEQUENCE [LARGE SCALE GENOMIC DNA]</scope>
    <source>
        <strain evidence="2 3">CCNWXJ12-2</strain>
    </source>
</reference>
<sequence>MQPVDLQSHRLDAQTCYAAGFASALLDPERAPPAFVAGPNGKAANKRYAVYRNNVTVSLINALVATFPATLRITGVDFFRAMARFHVRSTPPTSPLLFEYGRDFPDFIERYEYAGSMPWLADVARIERAWLDAYHAADAAPLPAQALASIPSEQLADTILTPHPATRIVRSRYPAVTIFAANRVGGPATPIEASEPEDALVTRPGMEVIVRRLPPGGAVFLARLLAGEPLAAAAEAALTDDSEFDLSANIAGMIEAGVFNDIRGGG</sequence>
<organism evidence="2 3">
    <name type="scientific">Mesorhizobium alhagi CCNWXJ12-2</name>
    <dbReference type="NCBI Taxonomy" id="1107882"/>
    <lineage>
        <taxon>Bacteria</taxon>
        <taxon>Pseudomonadati</taxon>
        <taxon>Pseudomonadota</taxon>
        <taxon>Alphaproteobacteria</taxon>
        <taxon>Hyphomicrobiales</taxon>
        <taxon>Phyllobacteriaceae</taxon>
        <taxon>Allomesorhizobium</taxon>
    </lineage>
</organism>
<dbReference type="InterPro" id="IPR044922">
    <property type="entry name" value="DUF2063_N_sf"/>
</dbReference>
<protein>
    <recommendedName>
        <fullName evidence="1">Putative DNA-binding domain-containing protein</fullName>
    </recommendedName>
</protein>
<dbReference type="Pfam" id="PF09836">
    <property type="entry name" value="DUF2063"/>
    <property type="match status" value="1"/>
</dbReference>
<dbReference type="InterPro" id="IPR018640">
    <property type="entry name" value="DUF2063"/>
</dbReference>